<evidence type="ECO:0000313" key="2">
    <source>
        <dbReference type="Proteomes" id="UP000306229"/>
    </source>
</evidence>
<evidence type="ECO:0000313" key="1">
    <source>
        <dbReference type="EMBL" id="QCX38583.1"/>
    </source>
</evidence>
<dbReference type="EMBL" id="CP040749">
    <property type="protein sequence ID" value="QCX38583.1"/>
    <property type="molecule type" value="Genomic_DNA"/>
</dbReference>
<dbReference type="KEGG" id="fbe:FF125_09115"/>
<dbReference type="RefSeq" id="WP_138949478.1">
    <property type="nucleotide sequence ID" value="NZ_CP040749.1"/>
</dbReference>
<organism evidence="1 2">
    <name type="scientific">Aureibaculum algae</name>
    <dbReference type="NCBI Taxonomy" id="2584122"/>
    <lineage>
        <taxon>Bacteria</taxon>
        <taxon>Pseudomonadati</taxon>
        <taxon>Bacteroidota</taxon>
        <taxon>Flavobacteriia</taxon>
        <taxon>Flavobacteriales</taxon>
        <taxon>Flavobacteriaceae</taxon>
        <taxon>Aureibaculum</taxon>
    </lineage>
</organism>
<dbReference type="AlphaFoldDB" id="A0A5B7TTQ2"/>
<protein>
    <submittedName>
        <fullName evidence="1">Uncharacterized protein</fullName>
    </submittedName>
</protein>
<sequence>MIPTSYTSFEEIDEQLKILSLQKNIYKELIKLNLKSSKNNLRPESIKNELKGLAQEKVLAFVVNNVLKKLRRN</sequence>
<proteinExistence type="predicted"/>
<name>A0A5B7TTQ2_9FLAO</name>
<keyword evidence="2" id="KW-1185">Reference proteome</keyword>
<dbReference type="InterPro" id="IPR046290">
    <property type="entry name" value="DUF6327"/>
</dbReference>
<dbReference type="Pfam" id="PF19852">
    <property type="entry name" value="DUF6327"/>
    <property type="match status" value="1"/>
</dbReference>
<reference evidence="1 2" key="1">
    <citation type="submission" date="2019-05" db="EMBL/GenBank/DDBJ databases">
        <title>Algicella ahnfeltiae gen. nov., sp. nov., a novel marine bacterium of the family Flavobacteriaceae isolated from a red alga.</title>
        <authorList>
            <person name="Nedashkovskaya O.I."/>
            <person name="Kukhlevskiy A.D."/>
            <person name="Kim S.-G."/>
            <person name="Zhukova N.V."/>
            <person name="Mikhailov V.V."/>
        </authorList>
    </citation>
    <scope>NUCLEOTIDE SEQUENCE [LARGE SCALE GENOMIC DNA]</scope>
    <source>
        <strain evidence="1 2">10Alg115</strain>
    </source>
</reference>
<accession>A0A5B7TTQ2</accession>
<gene>
    <name evidence="1" type="ORF">FF125_09115</name>
</gene>
<dbReference type="OrthoDB" id="1149272at2"/>
<dbReference type="Proteomes" id="UP000306229">
    <property type="component" value="Chromosome"/>
</dbReference>